<sequence>MELRAVSLFTLLVIVHCQLVWFGEYVVSPQVVYAPENLGYQKSPYTYPPVLPGSERLLPSLPILQPMVTAPMMGFGGPISPIYGSPASVQRNFQGIDPATGLPIRFCGSNFGLRSAQPAKQDECIDPCMRNDPEMLEQCQDHEDCPGQHLCACACDECKAKLCIAARPTKERCTLSSPCMNGTHVCRHGRCWDFREKTRSTTLS</sequence>
<evidence type="ECO:0000256" key="1">
    <source>
        <dbReference type="SAM" id="SignalP"/>
    </source>
</evidence>
<dbReference type="AlphaFoldDB" id="A0A5S6QXL4"/>
<reference evidence="4" key="1">
    <citation type="submission" date="2019-12" db="UniProtKB">
        <authorList>
            <consortium name="WormBaseParasite"/>
        </authorList>
    </citation>
    <scope>IDENTIFICATION</scope>
</reference>
<feature type="signal peptide" evidence="1">
    <location>
        <begin position="1"/>
        <end position="17"/>
    </location>
</feature>
<evidence type="ECO:0000259" key="2">
    <source>
        <dbReference type="Pfam" id="PF23416"/>
    </source>
</evidence>
<dbReference type="InterPro" id="IPR055531">
    <property type="entry name" value="DUF7107"/>
</dbReference>
<evidence type="ECO:0000313" key="3">
    <source>
        <dbReference type="Proteomes" id="UP000046395"/>
    </source>
</evidence>
<evidence type="ECO:0000313" key="4">
    <source>
        <dbReference type="WBParaSite" id="TMUE_3000012005.1"/>
    </source>
</evidence>
<keyword evidence="3" id="KW-1185">Reference proteome</keyword>
<accession>A0A5S6QXL4</accession>
<dbReference type="WBParaSite" id="TMUE_3000012005.1">
    <property type="protein sequence ID" value="TMUE_3000012005.1"/>
    <property type="gene ID" value="WBGene00293246"/>
</dbReference>
<protein>
    <recommendedName>
        <fullName evidence="2">DUF7107 domain-containing protein</fullName>
    </recommendedName>
</protein>
<keyword evidence="1" id="KW-0732">Signal</keyword>
<proteinExistence type="predicted"/>
<feature type="domain" description="DUF7107" evidence="2">
    <location>
        <begin position="138"/>
        <end position="192"/>
    </location>
</feature>
<dbReference type="Proteomes" id="UP000046395">
    <property type="component" value="Unassembled WGS sequence"/>
</dbReference>
<name>A0A5S6QXL4_TRIMR</name>
<dbReference type="Pfam" id="PF23416">
    <property type="entry name" value="DUF7107"/>
    <property type="match status" value="1"/>
</dbReference>
<feature type="chain" id="PRO_5024440628" description="DUF7107 domain-containing protein" evidence="1">
    <location>
        <begin position="18"/>
        <end position="204"/>
    </location>
</feature>
<organism evidence="3 4">
    <name type="scientific">Trichuris muris</name>
    <name type="common">Mouse whipworm</name>
    <dbReference type="NCBI Taxonomy" id="70415"/>
    <lineage>
        <taxon>Eukaryota</taxon>
        <taxon>Metazoa</taxon>
        <taxon>Ecdysozoa</taxon>
        <taxon>Nematoda</taxon>
        <taxon>Enoplea</taxon>
        <taxon>Dorylaimia</taxon>
        <taxon>Trichinellida</taxon>
        <taxon>Trichuridae</taxon>
        <taxon>Trichuris</taxon>
    </lineage>
</organism>